<reference evidence="7" key="1">
    <citation type="journal article" date="2021" name="PeerJ">
        <title>Extensive microbial diversity within the chicken gut microbiome revealed by metagenomics and culture.</title>
        <authorList>
            <person name="Gilroy R."/>
            <person name="Ravi A."/>
            <person name="Getino M."/>
            <person name="Pursley I."/>
            <person name="Horton D.L."/>
            <person name="Alikhan N.F."/>
            <person name="Baker D."/>
            <person name="Gharbi K."/>
            <person name="Hall N."/>
            <person name="Watson M."/>
            <person name="Adriaenssens E.M."/>
            <person name="Foster-Nyarko E."/>
            <person name="Jarju S."/>
            <person name="Secka A."/>
            <person name="Antonio M."/>
            <person name="Oren A."/>
            <person name="Chaudhuri R.R."/>
            <person name="La Ragione R."/>
            <person name="Hildebrand F."/>
            <person name="Pallen M.J."/>
        </authorList>
    </citation>
    <scope>NUCLEOTIDE SEQUENCE</scope>
    <source>
        <strain evidence="7">ChiSxjej3B15-1167</strain>
    </source>
</reference>
<accession>A0A9D2BE73</accession>
<dbReference type="PANTHER" id="PTHR34273">
    <property type="entry name" value="METHYLTHIORIBOSE KINASE"/>
    <property type="match status" value="1"/>
</dbReference>
<reference evidence="7" key="2">
    <citation type="submission" date="2021-04" db="EMBL/GenBank/DDBJ databases">
        <authorList>
            <person name="Gilroy R."/>
        </authorList>
    </citation>
    <scope>NUCLEOTIDE SEQUENCE</scope>
    <source>
        <strain evidence="7">ChiSxjej3B15-1167</strain>
    </source>
</reference>
<evidence type="ECO:0000313" key="8">
    <source>
        <dbReference type="Proteomes" id="UP000886805"/>
    </source>
</evidence>
<comment type="similarity">
    <text evidence="1">Belongs to the methylthioribose kinase family.</text>
</comment>
<keyword evidence="4" id="KW-0418">Kinase</keyword>
<dbReference type="Proteomes" id="UP000886805">
    <property type="component" value="Unassembled WGS sequence"/>
</dbReference>
<dbReference type="GO" id="GO:0005524">
    <property type="term" value="F:ATP binding"/>
    <property type="evidence" value="ECO:0007669"/>
    <property type="project" value="UniProtKB-KW"/>
</dbReference>
<comment type="caution">
    <text evidence="7">The sequence shown here is derived from an EMBL/GenBank/DDBJ whole genome shotgun (WGS) entry which is preliminary data.</text>
</comment>
<organism evidence="7 8">
    <name type="scientific">Candidatus Anaerobutyricum stercoripullorum</name>
    <dbReference type="NCBI Taxonomy" id="2838456"/>
    <lineage>
        <taxon>Bacteria</taxon>
        <taxon>Bacillati</taxon>
        <taxon>Bacillota</taxon>
        <taxon>Clostridia</taxon>
        <taxon>Lachnospirales</taxon>
        <taxon>Lachnospiraceae</taxon>
        <taxon>Anaerobutyricum</taxon>
    </lineage>
</organism>
<dbReference type="Pfam" id="PF01636">
    <property type="entry name" value="APH"/>
    <property type="match status" value="1"/>
</dbReference>
<name>A0A9D2BE73_9FIRM</name>
<feature type="domain" description="Aminoglycoside phosphotransferase" evidence="6">
    <location>
        <begin position="214"/>
        <end position="272"/>
    </location>
</feature>
<evidence type="ECO:0000256" key="5">
    <source>
        <dbReference type="ARBA" id="ARBA00022840"/>
    </source>
</evidence>
<evidence type="ECO:0000313" key="7">
    <source>
        <dbReference type="EMBL" id="HIX71999.1"/>
    </source>
</evidence>
<dbReference type="GO" id="GO:0016301">
    <property type="term" value="F:kinase activity"/>
    <property type="evidence" value="ECO:0007669"/>
    <property type="project" value="UniProtKB-KW"/>
</dbReference>
<sequence length="412" mass="48032">MIILTRDNVVSYIKDHVPSIKLEAPVQVNVIGEGELSEDVEGDGYCNFVFRVADKNASYIVKQSTSHLRRRGKAVTPKRNRYEYEIMQLRSKIVPQYVPTLYHGDFENNVFIMEDVSNLKLVRYQMNENHRLPELASQVSQYLAATHFYTSEFYLESEKYRSLLSHFMNAEIRHVMEDGIFLGIFGADEFDPACGPEFAEYCGNIYRDTEITFQRFKLRHLFMSKSETLIHGDFHTSNMFADDTHLKVIDMEYTFGAPFSYDLGFIMANFISQFCSAAFRPFENESDRKGCLSYLITIMHLLYTDYIGYFTEYWEKDAKLEYKLAKGYKESLFLDILRECFGFAACANLCRVCGSMQTADFDHIEDNDLRTQAKSLSVEIDELLFRKWFTYNSIDEPLDDMIALLKKHKDIL</sequence>
<keyword evidence="2" id="KW-0808">Transferase</keyword>
<dbReference type="Gene3D" id="3.30.200.20">
    <property type="entry name" value="Phosphorylase Kinase, domain 1"/>
    <property type="match status" value="1"/>
</dbReference>
<evidence type="ECO:0000256" key="2">
    <source>
        <dbReference type="ARBA" id="ARBA00022679"/>
    </source>
</evidence>
<evidence type="ECO:0000256" key="1">
    <source>
        <dbReference type="ARBA" id="ARBA00010165"/>
    </source>
</evidence>
<dbReference type="InterPro" id="IPR002575">
    <property type="entry name" value="Aminoglycoside_PTrfase"/>
</dbReference>
<dbReference type="EMBL" id="DXEQ01000092">
    <property type="protein sequence ID" value="HIX71999.1"/>
    <property type="molecule type" value="Genomic_DNA"/>
</dbReference>
<protein>
    <submittedName>
        <fullName evidence="7">Phosphotransferase</fullName>
    </submittedName>
</protein>
<dbReference type="Gene3D" id="3.90.1200.10">
    <property type="match status" value="1"/>
</dbReference>
<proteinExistence type="inferred from homology"/>
<evidence type="ECO:0000256" key="4">
    <source>
        <dbReference type="ARBA" id="ARBA00022777"/>
    </source>
</evidence>
<keyword evidence="3" id="KW-0547">Nucleotide-binding</keyword>
<dbReference type="InterPro" id="IPR011009">
    <property type="entry name" value="Kinase-like_dom_sf"/>
</dbReference>
<evidence type="ECO:0000256" key="3">
    <source>
        <dbReference type="ARBA" id="ARBA00022741"/>
    </source>
</evidence>
<keyword evidence="5" id="KW-0067">ATP-binding</keyword>
<evidence type="ECO:0000259" key="6">
    <source>
        <dbReference type="Pfam" id="PF01636"/>
    </source>
</evidence>
<dbReference type="SUPFAM" id="SSF56112">
    <property type="entry name" value="Protein kinase-like (PK-like)"/>
    <property type="match status" value="1"/>
</dbReference>
<dbReference type="AlphaFoldDB" id="A0A9D2BE73"/>
<gene>
    <name evidence="7" type="ORF">H9849_03145</name>
</gene>
<dbReference type="PANTHER" id="PTHR34273:SF2">
    <property type="entry name" value="METHYLTHIORIBOSE KINASE"/>
    <property type="match status" value="1"/>
</dbReference>